<accession>I0IF55</accession>
<dbReference type="eggNOG" id="COG3932">
    <property type="taxonomic scope" value="Bacteria"/>
</dbReference>
<protein>
    <submittedName>
        <fullName evidence="2">ExoD family protein</fullName>
    </submittedName>
</protein>
<name>I0IF55_PHYMF</name>
<keyword evidence="1" id="KW-0812">Transmembrane</keyword>
<dbReference type="PANTHER" id="PTHR41795">
    <property type="entry name" value="EXOPOLYSACCHARIDE SYNTHESIS PROTEIN"/>
    <property type="match status" value="1"/>
</dbReference>
<dbReference type="KEGG" id="phm:PSMK_17340"/>
<gene>
    <name evidence="2" type="ordered locus">PSMK_17340</name>
</gene>
<proteinExistence type="predicted"/>
<keyword evidence="3" id="KW-1185">Reference proteome</keyword>
<dbReference type="InterPro" id="IPR010331">
    <property type="entry name" value="ExoD"/>
</dbReference>
<dbReference type="Proteomes" id="UP000007881">
    <property type="component" value="Chromosome"/>
</dbReference>
<feature type="transmembrane region" description="Helical" evidence="1">
    <location>
        <begin position="159"/>
        <end position="176"/>
    </location>
</feature>
<keyword evidence="1" id="KW-0472">Membrane</keyword>
<feature type="transmembrane region" description="Helical" evidence="1">
    <location>
        <begin position="47"/>
        <end position="65"/>
    </location>
</feature>
<evidence type="ECO:0000256" key="1">
    <source>
        <dbReference type="SAM" id="Phobius"/>
    </source>
</evidence>
<dbReference type="HOGENOM" id="CLU_093444_1_0_0"/>
<dbReference type="PIRSF" id="PIRSF033239">
    <property type="entry name" value="ExoD"/>
    <property type="match status" value="1"/>
</dbReference>
<reference evidence="2 3" key="1">
    <citation type="submission" date="2012-02" db="EMBL/GenBank/DDBJ databases">
        <title>Complete genome sequence of Phycisphaera mikurensis NBRC 102666.</title>
        <authorList>
            <person name="Ankai A."/>
            <person name="Hosoyama A."/>
            <person name="Terui Y."/>
            <person name="Sekine M."/>
            <person name="Fukai R."/>
            <person name="Kato Y."/>
            <person name="Nakamura S."/>
            <person name="Yamada-Narita S."/>
            <person name="Kawakoshi A."/>
            <person name="Fukunaga Y."/>
            <person name="Yamazaki S."/>
            <person name="Fujita N."/>
        </authorList>
    </citation>
    <scope>NUCLEOTIDE SEQUENCE [LARGE SCALE GENOMIC DNA]</scope>
    <source>
        <strain evidence="3">NBRC 102666 / KCTC 22515 / FYK2301M01</strain>
    </source>
</reference>
<organism evidence="2 3">
    <name type="scientific">Phycisphaera mikurensis (strain NBRC 102666 / KCTC 22515 / FYK2301M01)</name>
    <dbReference type="NCBI Taxonomy" id="1142394"/>
    <lineage>
        <taxon>Bacteria</taxon>
        <taxon>Pseudomonadati</taxon>
        <taxon>Planctomycetota</taxon>
        <taxon>Phycisphaerae</taxon>
        <taxon>Phycisphaerales</taxon>
        <taxon>Phycisphaeraceae</taxon>
        <taxon>Phycisphaera</taxon>
    </lineage>
</organism>
<dbReference type="OrthoDB" id="7949130at2"/>
<dbReference type="STRING" id="1142394.PSMK_17340"/>
<dbReference type="RefSeq" id="WP_014437111.1">
    <property type="nucleotide sequence ID" value="NC_017080.1"/>
</dbReference>
<evidence type="ECO:0000313" key="3">
    <source>
        <dbReference type="Proteomes" id="UP000007881"/>
    </source>
</evidence>
<dbReference type="Pfam" id="PF06055">
    <property type="entry name" value="ExoD"/>
    <property type="match status" value="1"/>
</dbReference>
<evidence type="ECO:0000313" key="2">
    <source>
        <dbReference type="EMBL" id="BAM03893.1"/>
    </source>
</evidence>
<dbReference type="AlphaFoldDB" id="I0IF55"/>
<feature type="transmembrane region" description="Helical" evidence="1">
    <location>
        <begin position="181"/>
        <end position="201"/>
    </location>
</feature>
<sequence length="202" mass="21641">MHRNERRSEDSRDLEDVLDTLKEEADGQEDGRLTLGEVIDAFRHRPAGTLLLVPAVVMVSPLGAIPSVPTVTAALVALIAAQMLFARSTPWVPGFLRHRGLAPERVISAVDKSRPVARFLDRFIRPRLQPLTGEIGRRVIAIVCVLLSVLTPPLELVPFAVYLPGTAILLLSLALVGRDGLLAAVGLALAAAGLATAAWTLL</sequence>
<dbReference type="PANTHER" id="PTHR41795:SF1">
    <property type="entry name" value="EXOPOLYSACCHARIDE SYNTHESIS PROTEIN"/>
    <property type="match status" value="1"/>
</dbReference>
<dbReference type="EMBL" id="AP012338">
    <property type="protein sequence ID" value="BAM03893.1"/>
    <property type="molecule type" value="Genomic_DNA"/>
</dbReference>
<keyword evidence="1" id="KW-1133">Transmembrane helix</keyword>